<keyword evidence="2" id="KW-1185">Reference proteome</keyword>
<gene>
    <name evidence="1" type="ORF">ACFSJG_14100</name>
</gene>
<dbReference type="InterPro" id="IPR047681">
    <property type="entry name" value="PPA1309-like"/>
</dbReference>
<reference evidence="2" key="1">
    <citation type="journal article" date="2019" name="Int. J. Syst. Evol. Microbiol.">
        <title>The Global Catalogue of Microorganisms (GCM) 10K type strain sequencing project: providing services to taxonomists for standard genome sequencing and annotation.</title>
        <authorList>
            <consortium name="The Broad Institute Genomics Platform"/>
            <consortium name="The Broad Institute Genome Sequencing Center for Infectious Disease"/>
            <person name="Wu L."/>
            <person name="Ma J."/>
        </authorList>
    </citation>
    <scope>NUCLEOTIDE SEQUENCE [LARGE SCALE GENOMIC DNA]</scope>
    <source>
        <strain evidence="2">DT72</strain>
    </source>
</reference>
<comment type="caution">
    <text evidence="1">The sequence shown here is derived from an EMBL/GenBank/DDBJ whole genome shotgun (WGS) entry which is preliminary data.</text>
</comment>
<dbReference type="RefSeq" id="WP_378485819.1">
    <property type="nucleotide sequence ID" value="NZ_JBHUFB010000010.1"/>
</dbReference>
<sequence length="206" mass="21504">MNDFDAADHQAPISSEALTRCVQEVAAHVGADGWGQPPKMFALVPTAQIAIAEPHLLDQLEDGSELTPIEQHPLPEDLHGGSAALEEYLGTTSWAAGVAGCMVVQEILVLPPSATADLDSAVGAALGRDNDADDIIRAAAGAHPDRRAARLIAAVLRDGRSECAIALAPEDDDDPFAEPELRTGDNLAPGLVHALQATMEADPGDW</sequence>
<proteinExistence type="predicted"/>
<evidence type="ECO:0000313" key="1">
    <source>
        <dbReference type="EMBL" id="MFD1813350.1"/>
    </source>
</evidence>
<dbReference type="EMBL" id="JBHUFB010000010">
    <property type="protein sequence ID" value="MFD1813350.1"/>
    <property type="molecule type" value="Genomic_DNA"/>
</dbReference>
<organism evidence="1 2">
    <name type="scientific">Rhodococcus gannanensis</name>
    <dbReference type="NCBI Taxonomy" id="1960308"/>
    <lineage>
        <taxon>Bacteria</taxon>
        <taxon>Bacillati</taxon>
        <taxon>Actinomycetota</taxon>
        <taxon>Actinomycetes</taxon>
        <taxon>Mycobacteriales</taxon>
        <taxon>Nocardiaceae</taxon>
        <taxon>Rhodococcus</taxon>
    </lineage>
</organism>
<dbReference type="NCBIfam" id="NF040618">
    <property type="entry name" value="PPA1309_fam"/>
    <property type="match status" value="1"/>
</dbReference>
<protein>
    <submittedName>
        <fullName evidence="1">PPA1309 family protein</fullName>
    </submittedName>
</protein>
<name>A0ABW4P4K2_9NOCA</name>
<accession>A0ABW4P4K2</accession>
<evidence type="ECO:0000313" key="2">
    <source>
        <dbReference type="Proteomes" id="UP001597286"/>
    </source>
</evidence>
<dbReference type="Proteomes" id="UP001597286">
    <property type="component" value="Unassembled WGS sequence"/>
</dbReference>